<dbReference type="InterPro" id="IPR050738">
    <property type="entry name" value="Sulfatase"/>
</dbReference>
<keyword evidence="4" id="KW-0106">Calcium</keyword>
<comment type="caution">
    <text evidence="6">The sequence shown here is derived from an EMBL/GenBank/DDBJ whole genome shotgun (WGS) entry which is preliminary data.</text>
</comment>
<dbReference type="PANTHER" id="PTHR42693">
    <property type="entry name" value="ARYLSULFATASE FAMILY MEMBER"/>
    <property type="match status" value="1"/>
</dbReference>
<dbReference type="InterPro" id="IPR024607">
    <property type="entry name" value="Sulfatase_CS"/>
</dbReference>
<reference evidence="6 7" key="1">
    <citation type="journal article" date="2013" name="Mar. Genomics">
        <title>Expression of sulfatases in Rhodopirellula baltica and the diversity of sulfatases in the genus Rhodopirellula.</title>
        <authorList>
            <person name="Wegner C.E."/>
            <person name="Richter-Heitmann T."/>
            <person name="Klindworth A."/>
            <person name="Klockow C."/>
            <person name="Richter M."/>
            <person name="Achstetter T."/>
            <person name="Glockner F.O."/>
            <person name="Harder J."/>
        </authorList>
    </citation>
    <scope>NUCLEOTIDE SEQUENCE [LARGE SCALE GENOMIC DNA]</scope>
    <source>
        <strain evidence="6 7">SM41</strain>
    </source>
</reference>
<feature type="domain" description="Sulfatase N-terminal" evidence="5">
    <location>
        <begin position="22"/>
        <end position="354"/>
    </location>
</feature>
<sequence>MAMSMCVVQAADVIQPHETDQPNVVVIMADDLGYADVGFQGCRDIRTPNIDQLASSGARFTQGYVTGCMCGPSRAGFLTGRIQSTFGYYVNASQPLNPAQGFPADTKTVAHWMQDQGYVTGGVGKWHMGTADHQRPNAMGYSDWYGFYGGGLMYFPLDHPSYDGRYLTKTKPWSVRDMHHTLPMLHNGKPVKWDQYLTRELTDGGIRFIEKNREQPFFLFVSYNAPHEYLEAPAETIAKYPPESMTEVPGVPAKNRSVYAAMVDEMDQGIGRLLETLDRLELSDNTVVWFLSDHGGMKRTSDNRPLRGAKGNAYEGGLRVPFVVSWPNRIQPGTVLDHPVTSLDIGATSLALAGGDVAQAELHGRDITAYITAQNSDAPHQELYWHVGKSPKDFSGVLREGDYKLLVKRGSAQLYNLRSDPTESNDLAKEQPQRAEHMLAKWKAWNTSNQPPLWNPGGKGANNYQYANYEWLRGTPHYKANAEPTPKPRATN</sequence>
<comment type="similarity">
    <text evidence="1">Belongs to the sulfatase family.</text>
</comment>
<keyword evidence="7" id="KW-1185">Reference proteome</keyword>
<dbReference type="Gene3D" id="3.40.720.10">
    <property type="entry name" value="Alkaline Phosphatase, subunit A"/>
    <property type="match status" value="1"/>
</dbReference>
<dbReference type="Pfam" id="PF00884">
    <property type="entry name" value="Sulfatase"/>
    <property type="match status" value="1"/>
</dbReference>
<dbReference type="InterPro" id="IPR000917">
    <property type="entry name" value="Sulfatase_N"/>
</dbReference>
<name>M5U8J9_9BACT</name>
<accession>M5U8J9</accession>
<dbReference type="SUPFAM" id="SSF53649">
    <property type="entry name" value="Alkaline phosphatase-like"/>
    <property type="match status" value="1"/>
</dbReference>
<dbReference type="GO" id="GO:0004065">
    <property type="term" value="F:arylsulfatase activity"/>
    <property type="evidence" value="ECO:0007669"/>
    <property type="project" value="TreeGrafter"/>
</dbReference>
<dbReference type="AlphaFoldDB" id="M5U8J9"/>
<evidence type="ECO:0000256" key="4">
    <source>
        <dbReference type="ARBA" id="ARBA00022837"/>
    </source>
</evidence>
<gene>
    <name evidence="6" type="ORF">RSSM_06276</name>
</gene>
<evidence type="ECO:0000256" key="2">
    <source>
        <dbReference type="ARBA" id="ARBA00022723"/>
    </source>
</evidence>
<dbReference type="Proteomes" id="UP000011885">
    <property type="component" value="Unassembled WGS sequence"/>
</dbReference>
<evidence type="ECO:0000313" key="6">
    <source>
        <dbReference type="EMBL" id="EMI52283.1"/>
    </source>
</evidence>
<dbReference type="GO" id="GO:0046872">
    <property type="term" value="F:metal ion binding"/>
    <property type="evidence" value="ECO:0007669"/>
    <property type="project" value="UniProtKB-KW"/>
</dbReference>
<dbReference type="InterPro" id="IPR017850">
    <property type="entry name" value="Alkaline_phosphatase_core_sf"/>
</dbReference>
<dbReference type="Gene3D" id="3.30.1120.10">
    <property type="match status" value="1"/>
</dbReference>
<evidence type="ECO:0000256" key="1">
    <source>
        <dbReference type="ARBA" id="ARBA00008779"/>
    </source>
</evidence>
<organism evidence="6 7">
    <name type="scientific">Rhodopirellula sallentina SM41</name>
    <dbReference type="NCBI Taxonomy" id="1263870"/>
    <lineage>
        <taxon>Bacteria</taxon>
        <taxon>Pseudomonadati</taxon>
        <taxon>Planctomycetota</taxon>
        <taxon>Planctomycetia</taxon>
        <taxon>Pirellulales</taxon>
        <taxon>Pirellulaceae</taxon>
        <taxon>Rhodopirellula</taxon>
    </lineage>
</organism>
<dbReference type="PATRIC" id="fig|1263870.3.peg.6649"/>
<evidence type="ECO:0000256" key="3">
    <source>
        <dbReference type="ARBA" id="ARBA00022801"/>
    </source>
</evidence>
<keyword evidence="2" id="KW-0479">Metal-binding</keyword>
<dbReference type="PANTHER" id="PTHR42693:SF53">
    <property type="entry name" value="ENDO-4-O-SULFATASE"/>
    <property type="match status" value="1"/>
</dbReference>
<keyword evidence="3" id="KW-0378">Hydrolase</keyword>
<dbReference type="PROSITE" id="PS00149">
    <property type="entry name" value="SULFATASE_2"/>
    <property type="match status" value="1"/>
</dbReference>
<evidence type="ECO:0000313" key="7">
    <source>
        <dbReference type="Proteomes" id="UP000011885"/>
    </source>
</evidence>
<proteinExistence type="inferred from homology"/>
<evidence type="ECO:0000259" key="5">
    <source>
        <dbReference type="Pfam" id="PF00884"/>
    </source>
</evidence>
<protein>
    <submittedName>
        <fullName evidence="6">N-acetylgalactosamine 6-sulfate sulfatase (GALNS)</fullName>
    </submittedName>
</protein>
<dbReference type="EMBL" id="ANOH01000441">
    <property type="protein sequence ID" value="EMI52283.1"/>
    <property type="molecule type" value="Genomic_DNA"/>
</dbReference>